<organism evidence="1 2">
    <name type="scientific">Eutrema salsugineum</name>
    <name type="common">Saltwater cress</name>
    <name type="synonym">Sisymbrium salsugineum</name>
    <dbReference type="NCBI Taxonomy" id="72664"/>
    <lineage>
        <taxon>Eukaryota</taxon>
        <taxon>Viridiplantae</taxon>
        <taxon>Streptophyta</taxon>
        <taxon>Embryophyta</taxon>
        <taxon>Tracheophyta</taxon>
        <taxon>Spermatophyta</taxon>
        <taxon>Magnoliopsida</taxon>
        <taxon>eudicotyledons</taxon>
        <taxon>Gunneridae</taxon>
        <taxon>Pentapetalae</taxon>
        <taxon>rosids</taxon>
        <taxon>malvids</taxon>
        <taxon>Brassicales</taxon>
        <taxon>Brassicaceae</taxon>
        <taxon>Eutremeae</taxon>
        <taxon>Eutrema</taxon>
    </lineage>
</organism>
<dbReference type="EMBL" id="KI517881">
    <property type="protein sequence ID" value="ESQ29179.1"/>
    <property type="molecule type" value="Genomic_DNA"/>
</dbReference>
<reference evidence="1 2" key="1">
    <citation type="journal article" date="2013" name="Front. Plant Sci.">
        <title>The Reference Genome of the Halophytic Plant Eutrema salsugineum.</title>
        <authorList>
            <person name="Yang R."/>
            <person name="Jarvis D.E."/>
            <person name="Chen H."/>
            <person name="Beilstein M.A."/>
            <person name="Grimwood J."/>
            <person name="Jenkins J."/>
            <person name="Shu S."/>
            <person name="Prochnik S."/>
            <person name="Xin M."/>
            <person name="Ma C."/>
            <person name="Schmutz J."/>
            <person name="Wing R.A."/>
            <person name="Mitchell-Olds T."/>
            <person name="Schumaker K.S."/>
            <person name="Wang X."/>
        </authorList>
    </citation>
    <scope>NUCLEOTIDE SEQUENCE [LARGE SCALE GENOMIC DNA]</scope>
</reference>
<dbReference type="InterPro" id="IPR023674">
    <property type="entry name" value="Ribosomal_uL1-like"/>
</dbReference>
<dbReference type="Gramene" id="ESQ29179">
    <property type="protein sequence ID" value="ESQ29179"/>
    <property type="gene ID" value="EUTSA_v10024102mg"/>
</dbReference>
<gene>
    <name evidence="1" type="ORF">EUTSA_v10024102mg</name>
</gene>
<evidence type="ECO:0000313" key="2">
    <source>
        <dbReference type="Proteomes" id="UP000030689"/>
    </source>
</evidence>
<dbReference type="KEGG" id="eus:EUTSA_v10024102mg"/>
<sequence length="147" mass="16709">MSIRSCLKRFAKFHSGFPFFNHLSHEHSFARLFGLVIVFVFSDRIHPLIDLVEDSPELCLIIDDRHKNKITKEAALKKVEAEKIPNSTVIKVSKLKSDLRKLVEEKRFELVGTGICSVVKVAKLSMGRKEIAENVMAAINRIADLIH</sequence>
<dbReference type="eggNOG" id="KOG1685">
    <property type="taxonomic scope" value="Eukaryota"/>
</dbReference>
<dbReference type="AlphaFoldDB" id="V4KDI4"/>
<dbReference type="SUPFAM" id="SSF56808">
    <property type="entry name" value="Ribosomal protein L1"/>
    <property type="match status" value="1"/>
</dbReference>
<keyword evidence="2" id="KW-1185">Reference proteome</keyword>
<evidence type="ECO:0000313" key="1">
    <source>
        <dbReference type="EMBL" id="ESQ29179.1"/>
    </source>
</evidence>
<accession>V4KDI4</accession>
<proteinExistence type="predicted"/>
<name>V4KDI4_EUTSA</name>
<dbReference type="Proteomes" id="UP000030689">
    <property type="component" value="Unassembled WGS sequence"/>
</dbReference>
<protein>
    <submittedName>
        <fullName evidence="1">Uncharacterized protein</fullName>
    </submittedName>
</protein>
<dbReference type="STRING" id="72664.V4KDI4"/>